<dbReference type="AlphaFoldDB" id="A0A9D9IN46"/>
<dbReference type="GO" id="GO:0009279">
    <property type="term" value="C:cell outer membrane"/>
    <property type="evidence" value="ECO:0007669"/>
    <property type="project" value="UniProtKB-SubCell"/>
</dbReference>
<gene>
    <name evidence="8" type="ORF">IAB91_05900</name>
</gene>
<sequence>MKSGLLILLGTAFCLLTGCIREDRSDCSCDVFLDFLYTGDGQTDIFPDKIDKVNMYVYSAADRSLAGEYELDKAALTEHQGIHLYLRPGNYRIVCWGNAADRTHIHKVYDEAKVAEPVWFKSDEFFTGNDELYFSELEISVPETLRDVEGTCNFECSHIDMYVQLKGFKGAIGPDGHEADIVVAHTGLPAYTDFFNVPAQDERCEVIPEIQDDPDNDDSYILKYHVLRFSEQEETALEIRDPEDNSTMHTVSVTDFIRDNGIGIDDIQEASIGIRLILGPIGVDVVEWNVEDVKPGFD</sequence>
<reference evidence="8" key="1">
    <citation type="submission" date="2020-10" db="EMBL/GenBank/DDBJ databases">
        <authorList>
            <person name="Gilroy R."/>
        </authorList>
    </citation>
    <scope>NUCLEOTIDE SEQUENCE</scope>
    <source>
        <strain evidence="8">B1-13419</strain>
    </source>
</reference>
<comment type="subcellular location">
    <subcellularLocation>
        <location evidence="1">Cell outer membrane</location>
    </subcellularLocation>
</comment>
<keyword evidence="6" id="KW-0998">Cell outer membrane</keyword>
<protein>
    <submittedName>
        <fullName evidence="8">FimB/Mfa2 family fimbrial subunit</fullName>
    </submittedName>
</protein>
<accession>A0A9D9IN46</accession>
<evidence type="ECO:0000256" key="5">
    <source>
        <dbReference type="ARBA" id="ARBA00023139"/>
    </source>
</evidence>
<organism evidence="8 9">
    <name type="scientific">Candidatus Cryptobacteroides faecigallinarum</name>
    <dbReference type="NCBI Taxonomy" id="2840763"/>
    <lineage>
        <taxon>Bacteria</taxon>
        <taxon>Pseudomonadati</taxon>
        <taxon>Bacteroidota</taxon>
        <taxon>Bacteroidia</taxon>
        <taxon>Bacteroidales</taxon>
        <taxon>Candidatus Cryptobacteroides</taxon>
    </lineage>
</organism>
<evidence type="ECO:0000256" key="2">
    <source>
        <dbReference type="ARBA" id="ARBA00007248"/>
    </source>
</evidence>
<evidence type="ECO:0000256" key="3">
    <source>
        <dbReference type="ARBA" id="ARBA00022729"/>
    </source>
</evidence>
<dbReference type="PROSITE" id="PS51257">
    <property type="entry name" value="PROKAR_LIPOPROTEIN"/>
    <property type="match status" value="1"/>
</dbReference>
<evidence type="ECO:0000256" key="1">
    <source>
        <dbReference type="ARBA" id="ARBA00004442"/>
    </source>
</evidence>
<comment type="similarity">
    <text evidence="2">Belongs to the bacteroidetes fimbrillin superfamily. FimB/Mfa2 family.</text>
</comment>
<evidence type="ECO:0000256" key="4">
    <source>
        <dbReference type="ARBA" id="ARBA00023136"/>
    </source>
</evidence>
<dbReference type="Pfam" id="PF08842">
    <property type="entry name" value="Mfa2"/>
    <property type="match status" value="1"/>
</dbReference>
<evidence type="ECO:0000313" key="9">
    <source>
        <dbReference type="Proteomes" id="UP000823757"/>
    </source>
</evidence>
<dbReference type="Proteomes" id="UP000823757">
    <property type="component" value="Unassembled WGS sequence"/>
</dbReference>
<keyword evidence="3" id="KW-0732">Signal</keyword>
<comment type="caution">
    <text evidence="8">The sequence shown here is derived from an EMBL/GenBank/DDBJ whole genome shotgun (WGS) entry which is preliminary data.</text>
</comment>
<keyword evidence="5" id="KW-0564">Palmitate</keyword>
<proteinExistence type="inferred from homology"/>
<reference evidence="8" key="2">
    <citation type="journal article" date="2021" name="PeerJ">
        <title>Extensive microbial diversity within the chicken gut microbiome revealed by metagenomics and culture.</title>
        <authorList>
            <person name="Gilroy R."/>
            <person name="Ravi A."/>
            <person name="Getino M."/>
            <person name="Pursley I."/>
            <person name="Horton D.L."/>
            <person name="Alikhan N.F."/>
            <person name="Baker D."/>
            <person name="Gharbi K."/>
            <person name="Hall N."/>
            <person name="Watson M."/>
            <person name="Adriaenssens E.M."/>
            <person name="Foster-Nyarko E."/>
            <person name="Jarju S."/>
            <person name="Secka A."/>
            <person name="Antonio M."/>
            <person name="Oren A."/>
            <person name="Chaudhuri R.R."/>
            <person name="La Ragione R."/>
            <person name="Hildebrand F."/>
            <person name="Pallen M.J."/>
        </authorList>
    </citation>
    <scope>NUCLEOTIDE SEQUENCE</scope>
    <source>
        <strain evidence="8">B1-13419</strain>
    </source>
</reference>
<evidence type="ECO:0000313" key="8">
    <source>
        <dbReference type="EMBL" id="MBO8474804.1"/>
    </source>
</evidence>
<dbReference type="Gene3D" id="2.60.40.2100">
    <property type="match status" value="1"/>
</dbReference>
<keyword evidence="7" id="KW-0449">Lipoprotein</keyword>
<evidence type="ECO:0000256" key="6">
    <source>
        <dbReference type="ARBA" id="ARBA00023237"/>
    </source>
</evidence>
<name>A0A9D9IN46_9BACT</name>
<dbReference type="InterPro" id="IPR014941">
    <property type="entry name" value="FimB/Mfa2/Mfa3"/>
</dbReference>
<dbReference type="EMBL" id="JADIMD010000092">
    <property type="protein sequence ID" value="MBO8474804.1"/>
    <property type="molecule type" value="Genomic_DNA"/>
</dbReference>
<evidence type="ECO:0000256" key="7">
    <source>
        <dbReference type="ARBA" id="ARBA00023288"/>
    </source>
</evidence>
<keyword evidence="4" id="KW-0472">Membrane</keyword>